<proteinExistence type="predicted"/>
<dbReference type="PANTHER" id="PTHR33428:SF2">
    <property type="entry name" value="CHLOROPHYLLASE-2"/>
    <property type="match status" value="1"/>
</dbReference>
<keyword evidence="2" id="KW-1133">Transmembrane helix</keyword>
<feature type="region of interest" description="Disordered" evidence="1">
    <location>
        <begin position="582"/>
        <end position="602"/>
    </location>
</feature>
<gene>
    <name evidence="3" type="ORF">I8J30_02120</name>
</gene>
<dbReference type="SUPFAM" id="SSF53474">
    <property type="entry name" value="alpha/beta-Hydrolases"/>
    <property type="match status" value="1"/>
</dbReference>
<dbReference type="GO" id="GO:0016787">
    <property type="term" value="F:hydrolase activity"/>
    <property type="evidence" value="ECO:0007669"/>
    <property type="project" value="UniProtKB-KW"/>
</dbReference>
<dbReference type="InterPro" id="IPR029058">
    <property type="entry name" value="AB_hydrolase_fold"/>
</dbReference>
<dbReference type="PANTHER" id="PTHR33428">
    <property type="entry name" value="CHLOROPHYLLASE-2, CHLOROPLASTIC"/>
    <property type="match status" value="1"/>
</dbReference>
<dbReference type="EMBL" id="JAGKSP010000001">
    <property type="protein sequence ID" value="MBP3961491.1"/>
    <property type="molecule type" value="Genomic_DNA"/>
</dbReference>
<keyword evidence="4" id="KW-1185">Reference proteome</keyword>
<keyword evidence="2" id="KW-0472">Membrane</keyword>
<keyword evidence="2" id="KW-0812">Transmembrane</keyword>
<name>A0ABS5C673_9BACL</name>
<comment type="caution">
    <text evidence="3">The sequence shown here is derived from an EMBL/GenBank/DDBJ whole genome shotgun (WGS) entry which is preliminary data.</text>
</comment>
<keyword evidence="3" id="KW-0378">Hydrolase</keyword>
<organism evidence="3 4">
    <name type="scientific">Paenibacillus lignilyticus</name>
    <dbReference type="NCBI Taxonomy" id="1172615"/>
    <lineage>
        <taxon>Bacteria</taxon>
        <taxon>Bacillati</taxon>
        <taxon>Bacillota</taxon>
        <taxon>Bacilli</taxon>
        <taxon>Bacillales</taxon>
        <taxon>Paenibacillaceae</taxon>
        <taxon>Paenibacillus</taxon>
    </lineage>
</organism>
<evidence type="ECO:0000256" key="1">
    <source>
        <dbReference type="SAM" id="MobiDB-lite"/>
    </source>
</evidence>
<dbReference type="RefSeq" id="WP_210654953.1">
    <property type="nucleotide sequence ID" value="NZ_JAGKSP010000001.1"/>
</dbReference>
<reference evidence="3 4" key="1">
    <citation type="submission" date="2021-04" db="EMBL/GenBank/DDBJ databases">
        <title>Paenibacillus sp. DLE-14 whole genome sequence.</title>
        <authorList>
            <person name="Ham Y.J."/>
        </authorList>
    </citation>
    <scope>NUCLEOTIDE SEQUENCE [LARGE SCALE GENOMIC DNA]</scope>
    <source>
        <strain evidence="3 4">DLE-14</strain>
    </source>
</reference>
<dbReference type="InterPro" id="IPR017395">
    <property type="entry name" value="Chlorophyllase-like"/>
</dbReference>
<feature type="transmembrane region" description="Helical" evidence="2">
    <location>
        <begin position="43"/>
        <end position="63"/>
    </location>
</feature>
<dbReference type="Gene3D" id="3.40.50.1820">
    <property type="entry name" value="alpha/beta hydrolase"/>
    <property type="match status" value="1"/>
</dbReference>
<feature type="transmembrane region" description="Helical" evidence="2">
    <location>
        <begin position="102"/>
        <end position="120"/>
    </location>
</feature>
<sequence length="762" mass="84988">MELELITPMPAPPARESFLKRLASWLLDRAAHTFQYDTAIWRYALVGVWIVCSTLLIIAALGMPTGIGVLFDCVLIVLLGVIVIGAAGVIGAYLLTLCYVPVPRLTLAVFGIAGAIMYKICDETDIGNPLSILMSASFALIGLLGGLIIGMIASRRIAVLVKVTLVITLTLTGLTFDKWPMNVQSAALPVTVIPSEDAGSAGVELLQADNPAEPGLYRVRSFTYGSGNDTHRDEFGSGVDLTSQSVDASTYIKRWNWLRHFFWGFDQQELPLNGRVWMPEEKGNYPLVLIVHGNHLMEQFSDGGYEYLGEMLASRGFIAVSVDENFLNYSFWGNIPNNDMKVRAWILLKHLQQIAVFSEQKDNPFYQEVNLQQVALIGHSRGGQAVAMAADRNKWFKDDKTLASMNGIHIQAVVGVAPTDTNVDKMKAELKDKYYLSLQGASDGDVDTFNGERQFIRTSFSPDSERFKATLYIGEANHSRFNTDWGTMDDSLPGGLLLRRSGMIPAEDQREIAKVYISAFLEAALYGKKEYEPLFSDYRTGLEWLPQASYINRYEDGSFLPLARMDEDYDKAKMSGGVKAKAENLQWSEEGAEDRDGNKKGSRGVVLQWKEEDGSFTLELPDTVGEQVAEADEDQQLIFSMTNLEQDLKDDDEGLDIPLPDIDVELKSEDGATVRLPLDEFKPVTPLPYTIFTRFPWLEKTIKNGKYKVPTEAVFQTYNLPFERFEEANPEFDPAELSQVTFYFTSTQGKVMMDDIGIGDEL</sequence>
<accession>A0ABS5C673</accession>
<protein>
    <submittedName>
        <fullName evidence="3">Alpha/beta hydrolase</fullName>
    </submittedName>
</protein>
<evidence type="ECO:0000313" key="4">
    <source>
        <dbReference type="Proteomes" id="UP000673394"/>
    </source>
</evidence>
<feature type="transmembrane region" description="Helical" evidence="2">
    <location>
        <begin position="69"/>
        <end position="95"/>
    </location>
</feature>
<feature type="transmembrane region" description="Helical" evidence="2">
    <location>
        <begin position="159"/>
        <end position="176"/>
    </location>
</feature>
<dbReference type="Pfam" id="PF07224">
    <property type="entry name" value="Chlorophyllase"/>
    <property type="match status" value="1"/>
</dbReference>
<feature type="transmembrane region" description="Helical" evidence="2">
    <location>
        <begin position="132"/>
        <end position="152"/>
    </location>
</feature>
<dbReference type="Proteomes" id="UP000673394">
    <property type="component" value="Unassembled WGS sequence"/>
</dbReference>
<evidence type="ECO:0000256" key="2">
    <source>
        <dbReference type="SAM" id="Phobius"/>
    </source>
</evidence>
<evidence type="ECO:0000313" key="3">
    <source>
        <dbReference type="EMBL" id="MBP3961491.1"/>
    </source>
</evidence>